<reference evidence="2" key="1">
    <citation type="submission" date="2016-12" db="EMBL/GenBank/DDBJ databases">
        <authorList>
            <person name="Moulin L."/>
        </authorList>
    </citation>
    <scope>NUCLEOTIDE SEQUENCE [LARGE SCALE GENOMIC DNA]</scope>
    <source>
        <strain evidence="2">STM 7183</strain>
    </source>
</reference>
<comment type="caution">
    <text evidence="2">The sequence shown here is derived from an EMBL/GenBank/DDBJ whole genome shotgun (WGS) entry which is preliminary data.</text>
</comment>
<dbReference type="AlphaFoldDB" id="A0A1N7S2S9"/>
<sequence length="107" mass="11892">MLACSLEIAHRAQRGIVISMTERALKGSEREHDRRVDFGTCDVADPAHISPRTVVRACDCIRCGKLNKDFIEEATECRVDLLQPLDSFPTGGQLSRNNGRSRGHVTK</sequence>
<dbReference type="EMBL" id="CYGY02000030">
    <property type="protein sequence ID" value="SIT41639.1"/>
    <property type="molecule type" value="Genomic_DNA"/>
</dbReference>
<dbReference type="Proteomes" id="UP000195569">
    <property type="component" value="Unassembled WGS sequence"/>
</dbReference>
<gene>
    <name evidence="2" type="ORF">BN2476_300104</name>
</gene>
<protein>
    <submittedName>
        <fullName evidence="2">Uncharacterized protein</fullName>
    </submittedName>
</protein>
<evidence type="ECO:0000256" key="1">
    <source>
        <dbReference type="SAM" id="MobiDB-lite"/>
    </source>
</evidence>
<accession>A0A1N7S2S9</accession>
<feature type="region of interest" description="Disordered" evidence="1">
    <location>
        <begin position="85"/>
        <end position="107"/>
    </location>
</feature>
<name>A0A1N7S2S9_9BURK</name>
<evidence type="ECO:0000313" key="2">
    <source>
        <dbReference type="EMBL" id="SIT41639.1"/>
    </source>
</evidence>
<evidence type="ECO:0000313" key="3">
    <source>
        <dbReference type="Proteomes" id="UP000195569"/>
    </source>
</evidence>
<organism evidence="2 3">
    <name type="scientific">Paraburkholderia piptadeniae</name>
    <dbReference type="NCBI Taxonomy" id="1701573"/>
    <lineage>
        <taxon>Bacteria</taxon>
        <taxon>Pseudomonadati</taxon>
        <taxon>Pseudomonadota</taxon>
        <taxon>Betaproteobacteria</taxon>
        <taxon>Burkholderiales</taxon>
        <taxon>Burkholderiaceae</taxon>
        <taxon>Paraburkholderia</taxon>
    </lineage>
</organism>
<proteinExistence type="predicted"/>
<keyword evidence="3" id="KW-1185">Reference proteome</keyword>